<organism evidence="1 2">
    <name type="scientific">Alteromonas naphthalenivorans</name>
    <dbReference type="NCBI Taxonomy" id="715451"/>
    <lineage>
        <taxon>Bacteria</taxon>
        <taxon>Pseudomonadati</taxon>
        <taxon>Pseudomonadota</taxon>
        <taxon>Gammaproteobacteria</taxon>
        <taxon>Alteromonadales</taxon>
        <taxon>Alteromonadaceae</taxon>
        <taxon>Alteromonas/Salinimonas group</taxon>
        <taxon>Alteromonas</taxon>
    </lineage>
</organism>
<sequence>MTPALIVLIAVKAIIGKQPLRDDFARMHIQLNPLPQIFLHRMKQP</sequence>
<accession>F5ZDH4</accession>
<dbReference type="Proteomes" id="UP000000683">
    <property type="component" value="Chromosome"/>
</dbReference>
<dbReference type="EMBL" id="CP002339">
    <property type="protein sequence ID" value="AEF03936.1"/>
    <property type="molecule type" value="Genomic_DNA"/>
</dbReference>
<proteinExistence type="predicted"/>
<name>F5ZDH4_ALTNA</name>
<dbReference type="HOGENOM" id="CLU_3195300_0_0_6"/>
<dbReference type="AlphaFoldDB" id="F5ZDH4"/>
<dbReference type="KEGG" id="alt:ambt_12080"/>
<protein>
    <submittedName>
        <fullName evidence="1">Uncharacterized protein</fullName>
    </submittedName>
</protein>
<evidence type="ECO:0000313" key="2">
    <source>
        <dbReference type="Proteomes" id="UP000000683"/>
    </source>
</evidence>
<reference evidence="1 2" key="1">
    <citation type="journal article" date="2011" name="J. Bacteriol.">
        <title>Complete genome sequence of the polycyclic aromatic hydrocarbon-degrading bacterium Alteromonas sp. strain SN2.</title>
        <authorList>
            <person name="Jin H.M."/>
            <person name="Jeong H."/>
            <person name="Moon E.J."/>
            <person name="Math R.K."/>
            <person name="Lee K."/>
            <person name="Kim H.J."/>
            <person name="Jeon C.O."/>
            <person name="Oh T.K."/>
            <person name="Kim J.F."/>
        </authorList>
    </citation>
    <scope>NUCLEOTIDE SEQUENCE [LARGE SCALE GENOMIC DNA]</scope>
    <source>
        <strain evidence="2">JCM 17741 / KACC 18427 / KCTC 11700BP / SN2</strain>
    </source>
</reference>
<keyword evidence="2" id="KW-1185">Reference proteome</keyword>
<evidence type="ECO:0000313" key="1">
    <source>
        <dbReference type="EMBL" id="AEF03936.1"/>
    </source>
</evidence>
<gene>
    <name evidence="1" type="ordered locus">ambt_12080</name>
</gene>